<accession>A0A7C4XTR0</accession>
<dbReference type="InterPro" id="IPR022644">
    <property type="entry name" value="De-COase2_N"/>
</dbReference>
<dbReference type="SUPFAM" id="SSF50621">
    <property type="entry name" value="Alanine racemase C-terminal domain-like"/>
    <property type="match status" value="1"/>
</dbReference>
<dbReference type="UniPathway" id="UPA00034">
    <property type="reaction ID" value="UER00027"/>
</dbReference>
<evidence type="ECO:0000256" key="2">
    <source>
        <dbReference type="ARBA" id="ARBA00022793"/>
    </source>
</evidence>
<evidence type="ECO:0000256" key="7">
    <source>
        <dbReference type="PIRSR" id="PIRSR600183-50"/>
    </source>
</evidence>
<sequence>MGLENEYFEILNGKYFFSKVDLLELAKTYGTPLYVISKEKIEKNIDEFTIALKNNFKEAHIAYASKAFSTKEIYRILLEKGLYADTVSMGEILTAKSVDFQFEKLFFHGNAKTDEDLEFAIVNGVNIVVDNESEFNSIIRIAEKTNKIAKILFRIKPEVEAQTHSYIITGHKFSKFGLDLLRAYNLVEFALKTKRINFLGFHYHIGSQIFDINSFETSSEVVSSFLRTFKEKFGFLPSYLSAGGGFAVRYTENDPVVDKNAYVSSIRDGLQRHLTKSEIDSMVIFIEPGRAIVGDAGIILYRVVRKKNVEGKKYLFVDGGMGDNIRPPLYDAKYTVTNVSKLSGEREVYSIFGKYCESGDIVATSVELSKSEEGDILAVLTAGAYTYSMASNYNRFPRPGVVMVESGTHKPIVRRESYEDVLKYDV</sequence>
<name>A0A7C4XTR0_9BACT</name>
<feature type="binding site" evidence="5">
    <location>
        <position position="326"/>
    </location>
    <ligand>
        <name>substrate</name>
    </ligand>
</feature>
<feature type="binding site" evidence="5">
    <location>
        <position position="245"/>
    </location>
    <ligand>
        <name>pyridoxal 5'-phosphate</name>
        <dbReference type="ChEBI" id="CHEBI:597326"/>
    </ligand>
</feature>
<feature type="binding site" evidence="5">
    <location>
        <position position="357"/>
    </location>
    <ligand>
        <name>substrate</name>
    </ligand>
</feature>
<evidence type="ECO:0000256" key="6">
    <source>
        <dbReference type="NCBIfam" id="TIGR01048"/>
    </source>
</evidence>
<dbReference type="InterPro" id="IPR009006">
    <property type="entry name" value="Ala_racemase/Decarboxylase_C"/>
</dbReference>
<dbReference type="InterPro" id="IPR000183">
    <property type="entry name" value="Orn/DAP/Arg_de-COase"/>
</dbReference>
<keyword evidence="2 5" id="KW-0210">Decarboxylase</keyword>
<dbReference type="GO" id="GO:0009089">
    <property type="term" value="P:lysine biosynthetic process via diaminopimelate"/>
    <property type="evidence" value="ECO:0007669"/>
    <property type="project" value="UniProtKB-UniRule"/>
</dbReference>
<comment type="catalytic activity">
    <reaction evidence="5 8">
        <text>meso-2,6-diaminopimelate + H(+) = L-lysine + CO2</text>
        <dbReference type="Rhea" id="RHEA:15101"/>
        <dbReference type="ChEBI" id="CHEBI:15378"/>
        <dbReference type="ChEBI" id="CHEBI:16526"/>
        <dbReference type="ChEBI" id="CHEBI:32551"/>
        <dbReference type="ChEBI" id="CHEBI:57791"/>
        <dbReference type="EC" id="4.1.1.20"/>
    </reaction>
</comment>
<evidence type="ECO:0000256" key="1">
    <source>
        <dbReference type="ARBA" id="ARBA00001933"/>
    </source>
</evidence>
<dbReference type="CDD" id="cd06828">
    <property type="entry name" value="PLPDE_III_DapDC"/>
    <property type="match status" value="1"/>
</dbReference>
<comment type="similarity">
    <text evidence="5">Belongs to the Orn/Lys/Arg decarboxylase class-II family. LysA subfamily.</text>
</comment>
<dbReference type="PANTHER" id="PTHR43727:SF2">
    <property type="entry name" value="GROUP IV DECARBOXYLASE"/>
    <property type="match status" value="1"/>
</dbReference>
<dbReference type="Gene3D" id="3.20.20.10">
    <property type="entry name" value="Alanine racemase"/>
    <property type="match status" value="1"/>
</dbReference>
<organism evidence="10">
    <name type="scientific">Caldisericum exile</name>
    <dbReference type="NCBI Taxonomy" id="693075"/>
    <lineage>
        <taxon>Bacteria</taxon>
        <taxon>Pseudomonadati</taxon>
        <taxon>Caldisericota/Cryosericota group</taxon>
        <taxon>Caldisericota</taxon>
        <taxon>Caldisericia</taxon>
        <taxon>Caldisericales</taxon>
        <taxon>Caldisericaceae</taxon>
        <taxon>Caldisericum</taxon>
    </lineage>
</organism>
<evidence type="ECO:0000259" key="9">
    <source>
        <dbReference type="Pfam" id="PF02784"/>
    </source>
</evidence>
<evidence type="ECO:0000256" key="8">
    <source>
        <dbReference type="RuleBase" id="RU003738"/>
    </source>
</evidence>
<comment type="function">
    <text evidence="5">Specifically catalyzes the decarboxylation of meso-diaminopimelate (meso-DAP) to L-lysine.</text>
</comment>
<feature type="domain" description="Orn/DAP/Arg decarboxylase 2 N-terminal" evidence="9">
    <location>
        <begin position="45"/>
        <end position="294"/>
    </location>
</feature>
<keyword evidence="5" id="KW-0028">Amino-acid biosynthesis</keyword>
<feature type="binding site" evidence="5">
    <location>
        <position position="330"/>
    </location>
    <ligand>
        <name>substrate</name>
    </ligand>
</feature>
<dbReference type="FunFam" id="3.20.20.10:FF:000003">
    <property type="entry name" value="Diaminopimelate decarboxylase"/>
    <property type="match status" value="1"/>
</dbReference>
<proteinExistence type="inferred from homology"/>
<feature type="binding site" evidence="5">
    <location>
        <position position="385"/>
    </location>
    <ligand>
        <name>substrate</name>
    </ligand>
</feature>
<dbReference type="NCBIfam" id="TIGR01048">
    <property type="entry name" value="lysA"/>
    <property type="match status" value="1"/>
</dbReference>
<comment type="cofactor">
    <cofactor evidence="1 5 7 8">
        <name>pyridoxal 5'-phosphate</name>
        <dbReference type="ChEBI" id="CHEBI:597326"/>
    </cofactor>
</comment>
<feature type="binding site" evidence="5">
    <location>
        <begin position="287"/>
        <end position="290"/>
    </location>
    <ligand>
        <name>pyridoxal 5'-phosphate</name>
        <dbReference type="ChEBI" id="CHEBI:597326"/>
    </ligand>
</feature>
<dbReference type="InterPro" id="IPR002986">
    <property type="entry name" value="DAP_deCOOHase_LysA"/>
</dbReference>
<evidence type="ECO:0000256" key="5">
    <source>
        <dbReference type="HAMAP-Rule" id="MF_02120"/>
    </source>
</evidence>
<dbReference type="GO" id="GO:0008836">
    <property type="term" value="F:diaminopimelate decarboxylase activity"/>
    <property type="evidence" value="ECO:0007669"/>
    <property type="project" value="UniProtKB-UniRule"/>
</dbReference>
<comment type="caution">
    <text evidence="10">The sequence shown here is derived from an EMBL/GenBank/DDBJ whole genome shotgun (WGS) entry which is preliminary data.</text>
</comment>
<dbReference type="Gene3D" id="2.40.37.10">
    <property type="entry name" value="Lyase, Ornithine Decarboxylase, Chain A, domain 1"/>
    <property type="match status" value="1"/>
</dbReference>
<feature type="binding site" evidence="5">
    <location>
        <position position="290"/>
    </location>
    <ligand>
        <name>substrate</name>
    </ligand>
</feature>
<feature type="modified residue" description="N6-(pyridoxal phosphate)lysine" evidence="5 7">
    <location>
        <position position="66"/>
    </location>
</feature>
<dbReference type="EMBL" id="DTHV01000085">
    <property type="protein sequence ID" value="HGW60317.1"/>
    <property type="molecule type" value="Genomic_DNA"/>
</dbReference>
<dbReference type="SUPFAM" id="SSF51419">
    <property type="entry name" value="PLP-binding barrel"/>
    <property type="match status" value="1"/>
</dbReference>
<protein>
    <recommendedName>
        <fullName evidence="5 6">Diaminopimelate decarboxylase</fullName>
        <shortName evidence="5">DAP decarboxylase</shortName>
        <shortName evidence="5">DAPDC</shortName>
        <ecNumber evidence="5 6">4.1.1.20</ecNumber>
    </recommendedName>
</protein>
<dbReference type="GO" id="GO:0030170">
    <property type="term" value="F:pyridoxal phosphate binding"/>
    <property type="evidence" value="ECO:0007669"/>
    <property type="project" value="UniProtKB-UniRule"/>
</dbReference>
<feature type="binding site" evidence="5">
    <location>
        <position position="385"/>
    </location>
    <ligand>
        <name>pyridoxal 5'-phosphate</name>
        <dbReference type="ChEBI" id="CHEBI:597326"/>
    </ligand>
</feature>
<evidence type="ECO:0000313" key="10">
    <source>
        <dbReference type="EMBL" id="HGW60317.1"/>
    </source>
</evidence>
<dbReference type="HAMAP" id="MF_02120">
    <property type="entry name" value="LysA"/>
    <property type="match status" value="1"/>
</dbReference>
<comment type="pathway">
    <text evidence="5 8">Amino-acid biosynthesis; L-lysine biosynthesis via DAP pathway; L-lysine from DL-2,6-diaminopimelate: step 1/1.</text>
</comment>
<dbReference type="InterPro" id="IPR029066">
    <property type="entry name" value="PLP-binding_barrel"/>
</dbReference>
<comment type="subunit">
    <text evidence="5">Homodimer.</text>
</comment>
<feature type="active site" description="Proton donor" evidence="7">
    <location>
        <position position="356"/>
    </location>
</feature>
<dbReference type="PRINTS" id="PR01181">
    <property type="entry name" value="DAPDCRBXLASE"/>
</dbReference>
<evidence type="ECO:0000256" key="4">
    <source>
        <dbReference type="ARBA" id="ARBA00023239"/>
    </source>
</evidence>
<dbReference type="Pfam" id="PF02784">
    <property type="entry name" value="Orn_Arg_deC_N"/>
    <property type="match status" value="1"/>
</dbReference>
<keyword evidence="3 5" id="KW-0663">Pyridoxal phosphate</keyword>
<keyword evidence="5 8" id="KW-0457">Lysine biosynthesis</keyword>
<reference evidence="10" key="1">
    <citation type="journal article" date="2020" name="mSystems">
        <title>Genome- and Community-Level Interaction Insights into Carbon Utilization and Element Cycling Functions of Hydrothermarchaeota in Hydrothermal Sediment.</title>
        <authorList>
            <person name="Zhou Z."/>
            <person name="Liu Y."/>
            <person name="Xu W."/>
            <person name="Pan J."/>
            <person name="Luo Z.H."/>
            <person name="Li M."/>
        </authorList>
    </citation>
    <scope>NUCLEOTIDE SEQUENCE [LARGE SCALE GENOMIC DNA]</scope>
    <source>
        <strain evidence="10">SpSt-794</strain>
    </source>
</reference>
<dbReference type="PANTHER" id="PTHR43727">
    <property type="entry name" value="DIAMINOPIMELATE DECARBOXYLASE"/>
    <property type="match status" value="1"/>
</dbReference>
<keyword evidence="4 5" id="KW-0456">Lyase</keyword>
<dbReference type="AlphaFoldDB" id="A0A7C4XTR0"/>
<dbReference type="PRINTS" id="PR01179">
    <property type="entry name" value="ODADCRBXLASE"/>
</dbReference>
<evidence type="ECO:0000256" key="3">
    <source>
        <dbReference type="ARBA" id="ARBA00022898"/>
    </source>
</evidence>
<gene>
    <name evidence="5 10" type="primary">lysA</name>
    <name evidence="10" type="ORF">ENV82_02655</name>
</gene>
<dbReference type="EC" id="4.1.1.20" evidence="5 6"/>